<accession>A0ABR3NIR2</accession>
<feature type="region of interest" description="Disordered" evidence="1">
    <location>
        <begin position="90"/>
        <end position="134"/>
    </location>
</feature>
<protein>
    <submittedName>
        <fullName evidence="2">Uncharacterized protein</fullName>
    </submittedName>
</protein>
<dbReference type="EMBL" id="JAYMGO010000004">
    <property type="protein sequence ID" value="KAL1276799.1"/>
    <property type="molecule type" value="Genomic_DNA"/>
</dbReference>
<proteinExistence type="predicted"/>
<comment type="caution">
    <text evidence="2">The sequence shown here is derived from an EMBL/GenBank/DDBJ whole genome shotgun (WGS) entry which is preliminary data.</text>
</comment>
<organism evidence="2 3">
    <name type="scientific">Cirrhinus molitorella</name>
    <name type="common">mud carp</name>
    <dbReference type="NCBI Taxonomy" id="172907"/>
    <lineage>
        <taxon>Eukaryota</taxon>
        <taxon>Metazoa</taxon>
        <taxon>Chordata</taxon>
        <taxon>Craniata</taxon>
        <taxon>Vertebrata</taxon>
        <taxon>Euteleostomi</taxon>
        <taxon>Actinopterygii</taxon>
        <taxon>Neopterygii</taxon>
        <taxon>Teleostei</taxon>
        <taxon>Ostariophysi</taxon>
        <taxon>Cypriniformes</taxon>
        <taxon>Cyprinidae</taxon>
        <taxon>Labeoninae</taxon>
        <taxon>Labeonini</taxon>
        <taxon>Cirrhinus</taxon>
    </lineage>
</organism>
<feature type="region of interest" description="Disordered" evidence="1">
    <location>
        <begin position="52"/>
        <end position="72"/>
    </location>
</feature>
<keyword evidence="3" id="KW-1185">Reference proteome</keyword>
<feature type="non-terminal residue" evidence="2">
    <location>
        <position position="1"/>
    </location>
</feature>
<gene>
    <name evidence="2" type="ORF">QQF64_036422</name>
</gene>
<feature type="non-terminal residue" evidence="2">
    <location>
        <position position="134"/>
    </location>
</feature>
<feature type="compositionally biased region" description="Polar residues" evidence="1">
    <location>
        <begin position="116"/>
        <end position="125"/>
    </location>
</feature>
<sequence length="134" mass="14837">SVEIRLVRSIRFIMDETQSSGDKGVFPGCRSVHQKRAEAELSCVSMKSDVSMDPPIGFNSGDSRTGLRSVHRKRPYPELSCVSVKSDASMDRPIKFNSGDSRTGLRRVHQKRSKPESSCVSMSHTSTRDTHPGV</sequence>
<reference evidence="2 3" key="1">
    <citation type="submission" date="2023-09" db="EMBL/GenBank/DDBJ databases">
        <authorList>
            <person name="Wang M."/>
        </authorList>
    </citation>
    <scope>NUCLEOTIDE SEQUENCE [LARGE SCALE GENOMIC DNA]</scope>
    <source>
        <strain evidence="2">GT-2023</strain>
        <tissue evidence="2">Liver</tissue>
    </source>
</reference>
<evidence type="ECO:0000313" key="3">
    <source>
        <dbReference type="Proteomes" id="UP001558613"/>
    </source>
</evidence>
<evidence type="ECO:0000256" key="1">
    <source>
        <dbReference type="SAM" id="MobiDB-lite"/>
    </source>
</evidence>
<name>A0ABR3NIR2_9TELE</name>
<evidence type="ECO:0000313" key="2">
    <source>
        <dbReference type="EMBL" id="KAL1276799.1"/>
    </source>
</evidence>
<dbReference type="Proteomes" id="UP001558613">
    <property type="component" value="Unassembled WGS sequence"/>
</dbReference>